<protein>
    <submittedName>
        <fullName evidence="2">Uncharacterized protein</fullName>
    </submittedName>
</protein>
<feature type="compositionally biased region" description="Acidic residues" evidence="1">
    <location>
        <begin position="36"/>
        <end position="52"/>
    </location>
</feature>
<evidence type="ECO:0000256" key="1">
    <source>
        <dbReference type="SAM" id="MobiDB-lite"/>
    </source>
</evidence>
<dbReference type="AlphaFoldDB" id="A0A0B7BIS5"/>
<reference evidence="2" key="1">
    <citation type="submission" date="2014-12" db="EMBL/GenBank/DDBJ databases">
        <title>Insight into the proteome of Arion vulgaris.</title>
        <authorList>
            <person name="Aradska J."/>
            <person name="Bulat T."/>
            <person name="Smidak R."/>
            <person name="Sarate P."/>
            <person name="Gangsoo J."/>
            <person name="Sialana F."/>
            <person name="Bilban M."/>
            <person name="Lubec G."/>
        </authorList>
    </citation>
    <scope>NUCLEOTIDE SEQUENCE</scope>
    <source>
        <tissue evidence="2">Skin</tissue>
    </source>
</reference>
<accession>A0A0B7BIS5</accession>
<dbReference type="EMBL" id="HACG01045927">
    <property type="protein sequence ID" value="CEK92792.1"/>
    <property type="molecule type" value="Transcribed_RNA"/>
</dbReference>
<proteinExistence type="predicted"/>
<feature type="region of interest" description="Disordered" evidence="1">
    <location>
        <begin position="28"/>
        <end position="52"/>
    </location>
</feature>
<name>A0A0B7BIS5_9EUPU</name>
<evidence type="ECO:0000313" key="2">
    <source>
        <dbReference type="EMBL" id="CEK92792.1"/>
    </source>
</evidence>
<gene>
    <name evidence="2" type="primary">ORF190068</name>
</gene>
<sequence>SSSLAMDGYYITLHKKRKMYLRNCHKLSSNRVKQDNDDDDDVASDYSYDDDDNDDDTMMVIML</sequence>
<feature type="non-terminal residue" evidence="2">
    <location>
        <position position="1"/>
    </location>
</feature>
<organism evidence="2">
    <name type="scientific">Arion vulgaris</name>
    <dbReference type="NCBI Taxonomy" id="1028688"/>
    <lineage>
        <taxon>Eukaryota</taxon>
        <taxon>Metazoa</taxon>
        <taxon>Spiralia</taxon>
        <taxon>Lophotrochozoa</taxon>
        <taxon>Mollusca</taxon>
        <taxon>Gastropoda</taxon>
        <taxon>Heterobranchia</taxon>
        <taxon>Euthyneura</taxon>
        <taxon>Panpulmonata</taxon>
        <taxon>Eupulmonata</taxon>
        <taxon>Stylommatophora</taxon>
        <taxon>Helicina</taxon>
        <taxon>Arionoidea</taxon>
        <taxon>Arionidae</taxon>
        <taxon>Arion</taxon>
    </lineage>
</organism>